<dbReference type="AlphaFoldDB" id="B0WHT3"/>
<dbReference type="InParanoid" id="B0WHT3"/>
<evidence type="ECO:0000256" key="4">
    <source>
        <dbReference type="ARBA" id="ARBA00022917"/>
    </source>
</evidence>
<dbReference type="GO" id="GO:0005524">
    <property type="term" value="F:ATP binding"/>
    <property type="evidence" value="ECO:0007669"/>
    <property type="project" value="UniProtKB-KW"/>
</dbReference>
<dbReference type="InterPro" id="IPR009008">
    <property type="entry name" value="Val/Leu/Ile-tRNA-synth_edit"/>
</dbReference>
<gene>
    <name evidence="7" type="primary">6038470</name>
    <name evidence="6" type="ORF">CpipJ_CPIJ006709</name>
</gene>
<evidence type="ECO:0000313" key="6">
    <source>
        <dbReference type="EMBL" id="EDS27950.1"/>
    </source>
</evidence>
<evidence type="ECO:0000313" key="7">
    <source>
        <dbReference type="EnsemblMetazoa" id="CPIJ006709-PA"/>
    </source>
</evidence>
<dbReference type="GO" id="GO:0004812">
    <property type="term" value="F:aminoacyl-tRNA ligase activity"/>
    <property type="evidence" value="ECO:0007669"/>
    <property type="project" value="UniProtKB-KW"/>
</dbReference>
<sequence>MLWHPNRKAEIPLDFDESVDAEFGTRAIKITPAHDRYDFEHAKRASAAAG</sequence>
<keyword evidence="1" id="KW-0436">Ligase</keyword>
<keyword evidence="5 6" id="KW-0030">Aminoacyl-tRNA synthetase</keyword>
<dbReference type="EMBL" id="DS231939">
    <property type="protein sequence ID" value="EDS27950.1"/>
    <property type="molecule type" value="Genomic_DNA"/>
</dbReference>
<reference evidence="7" key="2">
    <citation type="submission" date="2021-02" db="UniProtKB">
        <authorList>
            <consortium name="EnsemblMetazoa"/>
        </authorList>
    </citation>
    <scope>IDENTIFICATION</scope>
    <source>
        <strain evidence="7">JHB</strain>
    </source>
</reference>
<keyword evidence="2" id="KW-0547">Nucleotide-binding</keyword>
<dbReference type="GO" id="GO:0002161">
    <property type="term" value="F:aminoacyl-tRNA deacylase activity"/>
    <property type="evidence" value="ECO:0007669"/>
    <property type="project" value="InterPro"/>
</dbReference>
<keyword evidence="3" id="KW-0067">ATP-binding</keyword>
<evidence type="ECO:0000256" key="2">
    <source>
        <dbReference type="ARBA" id="ARBA00022741"/>
    </source>
</evidence>
<dbReference type="GO" id="GO:0006418">
    <property type="term" value="P:tRNA aminoacylation for protein translation"/>
    <property type="evidence" value="ECO:0007669"/>
    <property type="project" value="InterPro"/>
</dbReference>
<organism>
    <name type="scientific">Culex quinquefasciatus</name>
    <name type="common">Southern house mosquito</name>
    <name type="synonym">Culex pungens</name>
    <dbReference type="NCBI Taxonomy" id="7176"/>
    <lineage>
        <taxon>Eukaryota</taxon>
        <taxon>Metazoa</taxon>
        <taxon>Ecdysozoa</taxon>
        <taxon>Arthropoda</taxon>
        <taxon>Hexapoda</taxon>
        <taxon>Insecta</taxon>
        <taxon>Pterygota</taxon>
        <taxon>Neoptera</taxon>
        <taxon>Endopterygota</taxon>
        <taxon>Diptera</taxon>
        <taxon>Nematocera</taxon>
        <taxon>Culicoidea</taxon>
        <taxon>Culicidae</taxon>
        <taxon>Culicinae</taxon>
        <taxon>Culicini</taxon>
        <taxon>Culex</taxon>
        <taxon>Culex</taxon>
    </lineage>
</organism>
<dbReference type="VEuPathDB" id="VectorBase:CQUJHB013133"/>
<dbReference type="EnsemblMetazoa" id="CPIJ006709-RA">
    <property type="protein sequence ID" value="CPIJ006709-PA"/>
    <property type="gene ID" value="CPIJ006709"/>
</dbReference>
<dbReference type="STRING" id="7176.B0WHT3"/>
<evidence type="ECO:0000256" key="3">
    <source>
        <dbReference type="ARBA" id="ARBA00022840"/>
    </source>
</evidence>
<dbReference type="VEuPathDB" id="VectorBase:CPIJ006709"/>
<keyword evidence="8" id="KW-1185">Reference proteome</keyword>
<protein>
    <submittedName>
        <fullName evidence="6 7">Valyl-tRNA synthetase</fullName>
    </submittedName>
</protein>
<reference evidence="6" key="1">
    <citation type="submission" date="2007-03" db="EMBL/GenBank/DDBJ databases">
        <title>Annotation of Culex pipiens quinquefasciatus.</title>
        <authorList>
            <consortium name="The Broad Institute Genome Sequencing Platform"/>
            <person name="Atkinson P.W."/>
            <person name="Hemingway J."/>
            <person name="Christensen B.M."/>
            <person name="Higgs S."/>
            <person name="Kodira C."/>
            <person name="Hannick L."/>
            <person name="Megy K."/>
            <person name="O'Leary S."/>
            <person name="Pearson M."/>
            <person name="Haas B.J."/>
            <person name="Mauceli E."/>
            <person name="Wortman J.R."/>
            <person name="Lee N.H."/>
            <person name="Guigo R."/>
            <person name="Stanke M."/>
            <person name="Alvarado L."/>
            <person name="Amedeo P."/>
            <person name="Antoine C.H."/>
            <person name="Arensburger P."/>
            <person name="Bidwell S.L."/>
            <person name="Crawford M."/>
            <person name="Camaro F."/>
            <person name="Devon K."/>
            <person name="Engels R."/>
            <person name="Hammond M."/>
            <person name="Howarth C."/>
            <person name="Koehrsen M."/>
            <person name="Lawson D."/>
            <person name="Montgomery P."/>
            <person name="Nene V."/>
            <person name="Nusbaum C."/>
            <person name="Puiu D."/>
            <person name="Romero-Severson J."/>
            <person name="Severson D.W."/>
            <person name="Shumway M."/>
            <person name="Sisk P."/>
            <person name="Stolte C."/>
            <person name="Zeng Q."/>
            <person name="Eisenstadt E."/>
            <person name="Fraser-Liggett C."/>
            <person name="Strausberg R."/>
            <person name="Galagan J."/>
            <person name="Birren B."/>
            <person name="Collins F.H."/>
        </authorList>
    </citation>
    <scope>NUCLEOTIDE SEQUENCE [LARGE SCALE GENOMIC DNA]</scope>
    <source>
        <strain evidence="6">JHB</strain>
    </source>
</reference>
<dbReference type="eggNOG" id="KOG0432">
    <property type="taxonomic scope" value="Eukaryota"/>
</dbReference>
<keyword evidence="4" id="KW-0648">Protein biosynthesis</keyword>
<dbReference type="KEGG" id="cqu:CpipJ_CPIJ006709"/>
<evidence type="ECO:0000313" key="8">
    <source>
        <dbReference type="Proteomes" id="UP000002320"/>
    </source>
</evidence>
<name>B0WHT3_CULQU</name>
<dbReference type="OrthoDB" id="629407at2759"/>
<dbReference type="Gene3D" id="3.90.740.10">
    <property type="entry name" value="Valyl/Leucyl/Isoleucyl-tRNA synthetase, editing domain"/>
    <property type="match status" value="1"/>
</dbReference>
<evidence type="ECO:0000256" key="1">
    <source>
        <dbReference type="ARBA" id="ARBA00022598"/>
    </source>
</evidence>
<dbReference type="HOGENOM" id="CLU_3126407_0_0_1"/>
<dbReference type="SUPFAM" id="SSF50677">
    <property type="entry name" value="ValRS/IleRS/LeuRS editing domain"/>
    <property type="match status" value="1"/>
</dbReference>
<dbReference type="Proteomes" id="UP000002320">
    <property type="component" value="Unassembled WGS sequence"/>
</dbReference>
<accession>B0WHT3</accession>
<evidence type="ECO:0000256" key="5">
    <source>
        <dbReference type="ARBA" id="ARBA00023146"/>
    </source>
</evidence>
<proteinExistence type="predicted"/>